<dbReference type="Proteomes" id="UP001172673">
    <property type="component" value="Unassembled WGS sequence"/>
</dbReference>
<evidence type="ECO:0000256" key="2">
    <source>
        <dbReference type="ARBA" id="ARBA00001946"/>
    </source>
</evidence>
<dbReference type="InterPro" id="IPR050501">
    <property type="entry name" value="ICDH/IPMDH"/>
</dbReference>
<evidence type="ECO:0000256" key="3">
    <source>
        <dbReference type="ARBA" id="ARBA00007769"/>
    </source>
</evidence>
<dbReference type="EC" id="1.1.1.83" evidence="4"/>
<evidence type="ECO:0000256" key="9">
    <source>
        <dbReference type="ARBA" id="ARBA00023211"/>
    </source>
</evidence>
<protein>
    <recommendedName>
        <fullName evidence="4">D-malate dehydrogenase (decarboxylating)</fullName>
        <ecNumber evidence="4">1.1.1.83</ecNumber>
    </recommendedName>
</protein>
<evidence type="ECO:0000256" key="1">
    <source>
        <dbReference type="ARBA" id="ARBA00001936"/>
    </source>
</evidence>
<dbReference type="NCBIfam" id="TIGR02089">
    <property type="entry name" value="TTC"/>
    <property type="match status" value="1"/>
</dbReference>
<dbReference type="PROSITE" id="PS00470">
    <property type="entry name" value="IDH_IMDH"/>
    <property type="match status" value="1"/>
</dbReference>
<keyword evidence="5" id="KW-0479">Metal-binding</keyword>
<dbReference type="GO" id="GO:0000287">
    <property type="term" value="F:magnesium ion binding"/>
    <property type="evidence" value="ECO:0007669"/>
    <property type="project" value="InterPro"/>
</dbReference>
<evidence type="ECO:0000256" key="10">
    <source>
        <dbReference type="ARBA" id="ARBA00049301"/>
    </source>
</evidence>
<dbReference type="GO" id="GO:0051287">
    <property type="term" value="F:NAD binding"/>
    <property type="evidence" value="ECO:0007669"/>
    <property type="project" value="InterPro"/>
</dbReference>
<evidence type="ECO:0000256" key="5">
    <source>
        <dbReference type="ARBA" id="ARBA00022723"/>
    </source>
</evidence>
<keyword evidence="6" id="KW-0460">Magnesium</keyword>
<dbReference type="InterPro" id="IPR011829">
    <property type="entry name" value="TTC_DH"/>
</dbReference>
<comment type="catalytic activity">
    <reaction evidence="10">
        <text>(R)-malate + NAD(+) = pyruvate + CO2 + NADH</text>
        <dbReference type="Rhea" id="RHEA:18365"/>
        <dbReference type="ChEBI" id="CHEBI:15361"/>
        <dbReference type="ChEBI" id="CHEBI:15588"/>
        <dbReference type="ChEBI" id="CHEBI:16526"/>
        <dbReference type="ChEBI" id="CHEBI:57540"/>
        <dbReference type="ChEBI" id="CHEBI:57945"/>
        <dbReference type="EC" id="1.1.1.83"/>
    </reaction>
</comment>
<keyword evidence="9" id="KW-0464">Manganese</keyword>
<name>A0AA38X8E8_9EURO</name>
<dbReference type="InterPro" id="IPR024084">
    <property type="entry name" value="IsoPropMal-DH-like_dom"/>
</dbReference>
<accession>A0AA38X8E8</accession>
<dbReference type="EMBL" id="JAPDRK010000010">
    <property type="protein sequence ID" value="KAJ9608453.1"/>
    <property type="molecule type" value="Genomic_DNA"/>
</dbReference>
<feature type="domain" description="Isopropylmalate dehydrogenase-like" evidence="11">
    <location>
        <begin position="14"/>
        <end position="357"/>
    </location>
</feature>
<evidence type="ECO:0000256" key="8">
    <source>
        <dbReference type="ARBA" id="ARBA00023027"/>
    </source>
</evidence>
<dbReference type="SMART" id="SM01329">
    <property type="entry name" value="Iso_dh"/>
    <property type="match status" value="1"/>
</dbReference>
<dbReference type="PANTHER" id="PTHR43275">
    <property type="entry name" value="D-MALATE DEHYDROGENASE [DECARBOXYLATING]"/>
    <property type="match status" value="1"/>
</dbReference>
<evidence type="ECO:0000313" key="12">
    <source>
        <dbReference type="EMBL" id="KAJ9608453.1"/>
    </source>
</evidence>
<keyword evidence="7" id="KW-0560">Oxidoreductase</keyword>
<comment type="cofactor">
    <cofactor evidence="1">
        <name>Mn(2+)</name>
        <dbReference type="ChEBI" id="CHEBI:29035"/>
    </cofactor>
</comment>
<evidence type="ECO:0000259" key="11">
    <source>
        <dbReference type="SMART" id="SM01329"/>
    </source>
</evidence>
<keyword evidence="8" id="KW-0520">NAD</keyword>
<proteinExistence type="inferred from homology"/>
<comment type="similarity">
    <text evidence="3">Belongs to the isocitrate and isopropylmalate dehydrogenases family.</text>
</comment>
<dbReference type="PANTHER" id="PTHR43275:SF1">
    <property type="entry name" value="D-MALATE DEHYDROGENASE [DECARBOXYLATING]"/>
    <property type="match status" value="1"/>
</dbReference>
<evidence type="ECO:0000256" key="4">
    <source>
        <dbReference type="ARBA" id="ARBA00013126"/>
    </source>
</evidence>
<dbReference type="SUPFAM" id="SSF53659">
    <property type="entry name" value="Isocitrate/Isopropylmalate dehydrogenase-like"/>
    <property type="match status" value="1"/>
</dbReference>
<dbReference type="InterPro" id="IPR019818">
    <property type="entry name" value="IsoCit/isopropylmalate_DH_CS"/>
</dbReference>
<reference evidence="12" key="1">
    <citation type="submission" date="2022-10" db="EMBL/GenBank/DDBJ databases">
        <title>Culturing micro-colonial fungi from biological soil crusts in the Mojave desert and describing Neophaeococcomyces mojavensis, and introducing the new genera and species Taxawa tesnikishii.</title>
        <authorList>
            <person name="Kurbessoian T."/>
            <person name="Stajich J.E."/>
        </authorList>
    </citation>
    <scope>NUCLEOTIDE SEQUENCE</scope>
    <source>
        <strain evidence="12">TK_41</strain>
    </source>
</reference>
<evidence type="ECO:0000256" key="6">
    <source>
        <dbReference type="ARBA" id="ARBA00022842"/>
    </source>
</evidence>
<evidence type="ECO:0000313" key="13">
    <source>
        <dbReference type="Proteomes" id="UP001172673"/>
    </source>
</evidence>
<keyword evidence="13" id="KW-1185">Reference proteome</keyword>
<sequence length="372" mass="40418">MSPIAVPVNPPTYSIACMPADGIGPEVISAGVEVLKTLANASGDFSLEFEDYDWSSETYKQTGRYIPEGGLESLKKHDAILFGAVGAPDVPDHISLWGLRLAICQPLQQYANVRPTKIFRGTQSPLRNANTGDLDWVIVRENSEGEYAGHGGRSHIGQAWETATEVSIFTRHAVERIIRFAFEVAQKRPRKQLTVVTKSNAQRNGMVLWDEVAAELSKEFPDVTMDKMLVDAMTCRMVLKPESLDTIVATNLHADILSDLAAALAGSIGIAPTSNLDPTRTNPSMFEPIHGSAFDITGQGIANPVATFWTAAEMLSWLGEEAAAQRLLTCVESVCERGVVTRDLGGTANTKEVTEAVCEEIRSSFKKPKQVS</sequence>
<comment type="cofactor">
    <cofactor evidence="2">
        <name>Mg(2+)</name>
        <dbReference type="ChEBI" id="CHEBI:18420"/>
    </cofactor>
</comment>
<gene>
    <name evidence="12" type="ORF">H2200_007441</name>
</gene>
<comment type="caution">
    <text evidence="12">The sequence shown here is derived from an EMBL/GenBank/DDBJ whole genome shotgun (WGS) entry which is preliminary data.</text>
</comment>
<organism evidence="12 13">
    <name type="scientific">Cladophialophora chaetospira</name>
    <dbReference type="NCBI Taxonomy" id="386627"/>
    <lineage>
        <taxon>Eukaryota</taxon>
        <taxon>Fungi</taxon>
        <taxon>Dikarya</taxon>
        <taxon>Ascomycota</taxon>
        <taxon>Pezizomycotina</taxon>
        <taxon>Eurotiomycetes</taxon>
        <taxon>Chaetothyriomycetidae</taxon>
        <taxon>Chaetothyriales</taxon>
        <taxon>Herpotrichiellaceae</taxon>
        <taxon>Cladophialophora</taxon>
    </lineage>
</organism>
<evidence type="ECO:0000256" key="7">
    <source>
        <dbReference type="ARBA" id="ARBA00023002"/>
    </source>
</evidence>
<dbReference type="AlphaFoldDB" id="A0AA38X8E8"/>
<dbReference type="Pfam" id="PF00180">
    <property type="entry name" value="Iso_dh"/>
    <property type="match status" value="1"/>
</dbReference>
<dbReference type="GO" id="GO:0046553">
    <property type="term" value="F:D-malate dehydrogenase (decarboxylating) (NAD+) activity"/>
    <property type="evidence" value="ECO:0007669"/>
    <property type="project" value="UniProtKB-EC"/>
</dbReference>
<dbReference type="Gene3D" id="3.40.718.10">
    <property type="entry name" value="Isopropylmalate Dehydrogenase"/>
    <property type="match status" value="1"/>
</dbReference>